<evidence type="ECO:0000313" key="2">
    <source>
        <dbReference type="EMBL" id="KKK72056.1"/>
    </source>
</evidence>
<feature type="region of interest" description="Disordered" evidence="1">
    <location>
        <begin position="1"/>
        <end position="23"/>
    </location>
</feature>
<accession>A0A0F9AIP9</accession>
<dbReference type="AlphaFoldDB" id="A0A0F9AIP9"/>
<evidence type="ECO:0000256" key="1">
    <source>
        <dbReference type="SAM" id="MobiDB-lite"/>
    </source>
</evidence>
<organism evidence="2">
    <name type="scientific">marine sediment metagenome</name>
    <dbReference type="NCBI Taxonomy" id="412755"/>
    <lineage>
        <taxon>unclassified sequences</taxon>
        <taxon>metagenomes</taxon>
        <taxon>ecological metagenomes</taxon>
    </lineage>
</organism>
<reference evidence="2" key="1">
    <citation type="journal article" date="2015" name="Nature">
        <title>Complex archaea that bridge the gap between prokaryotes and eukaryotes.</title>
        <authorList>
            <person name="Spang A."/>
            <person name="Saw J.H."/>
            <person name="Jorgensen S.L."/>
            <person name="Zaremba-Niedzwiedzka K."/>
            <person name="Martijn J."/>
            <person name="Lind A.E."/>
            <person name="van Eijk R."/>
            <person name="Schleper C."/>
            <person name="Guy L."/>
            <person name="Ettema T.J."/>
        </authorList>
    </citation>
    <scope>NUCLEOTIDE SEQUENCE</scope>
</reference>
<gene>
    <name evidence="2" type="ORF">LCGC14_2907750</name>
</gene>
<feature type="non-terminal residue" evidence="2">
    <location>
        <position position="1"/>
    </location>
</feature>
<comment type="caution">
    <text evidence="2">The sequence shown here is derived from an EMBL/GenBank/DDBJ whole genome shotgun (WGS) entry which is preliminary data.</text>
</comment>
<proteinExistence type="predicted"/>
<sequence length="151" mass="16873">EQRTILARKGIPPGVTKQLQQARTEQLRRAAQRVLTPEEEIATAQGMLESGARAATPEQLQQQAIIQQQLAQLPVQQAPTTAQGMALTPERLRKIAELKRRGYRVLPDGTVIRPKQTSTLEGAGQTYNKVTNFFNGLRRTTPEQPQREEPL</sequence>
<dbReference type="EMBL" id="LAZR01057445">
    <property type="protein sequence ID" value="KKK72056.1"/>
    <property type="molecule type" value="Genomic_DNA"/>
</dbReference>
<protein>
    <submittedName>
        <fullName evidence="2">Uncharacterized protein</fullName>
    </submittedName>
</protein>
<name>A0A0F9AIP9_9ZZZZ</name>